<protein>
    <submittedName>
        <fullName evidence="4">DUF4142 domain-containing protein</fullName>
    </submittedName>
</protein>
<dbReference type="AlphaFoldDB" id="A0A846H7N7"/>
<dbReference type="EMBL" id="JTCM02000012">
    <property type="protein sequence ID" value="NEU72664.1"/>
    <property type="molecule type" value="Genomic_DNA"/>
</dbReference>
<proteinExistence type="predicted"/>
<keyword evidence="5" id="KW-1185">Reference proteome</keyword>
<dbReference type="InterPro" id="IPR025419">
    <property type="entry name" value="DUF4142"/>
</dbReference>
<sequence length="225" mass="24393">MQNQTKTIQKIVGGFLGVASASVFISLPGLAQANLNSHNSNTSKQSVIAQMSSPGGSMSNPSRNSTPGGGTMSAPTRNSTSSTTNLDTEFITKAAQSDMTEIQTSKLALQKSRNKSVRDYAQMMIKHHTESSRELKPIAQSKKVALPTTIGPDNTTLLESLKKVSGSQFDQAYMQGQVEAHTKTEAEYQKYLDQGEDPQLKAFATKILPLVTQHREMAQKMVATR</sequence>
<organism evidence="4 5">
    <name type="scientific">Hassallia byssoidea VB512170</name>
    <dbReference type="NCBI Taxonomy" id="1304833"/>
    <lineage>
        <taxon>Bacteria</taxon>
        <taxon>Bacillati</taxon>
        <taxon>Cyanobacteriota</taxon>
        <taxon>Cyanophyceae</taxon>
        <taxon>Nostocales</taxon>
        <taxon>Tolypothrichaceae</taxon>
        <taxon>Hassallia</taxon>
    </lineage>
</organism>
<dbReference type="Pfam" id="PF13628">
    <property type="entry name" value="DUF4142"/>
    <property type="match status" value="1"/>
</dbReference>
<keyword evidence="2" id="KW-0472">Membrane</keyword>
<evidence type="ECO:0000313" key="4">
    <source>
        <dbReference type="EMBL" id="NEU72664.1"/>
    </source>
</evidence>
<evidence type="ECO:0000256" key="2">
    <source>
        <dbReference type="SAM" id="Phobius"/>
    </source>
</evidence>
<keyword evidence="2" id="KW-1133">Transmembrane helix</keyword>
<dbReference type="Proteomes" id="UP000031549">
    <property type="component" value="Unassembled WGS sequence"/>
</dbReference>
<dbReference type="PANTHER" id="PTHR38593:SF1">
    <property type="entry name" value="BLR2558 PROTEIN"/>
    <property type="match status" value="1"/>
</dbReference>
<feature type="region of interest" description="Disordered" evidence="1">
    <location>
        <begin position="37"/>
        <end position="85"/>
    </location>
</feature>
<dbReference type="PANTHER" id="PTHR38593">
    <property type="entry name" value="BLR2558 PROTEIN"/>
    <property type="match status" value="1"/>
</dbReference>
<gene>
    <name evidence="4" type="ORF">PI95_008800</name>
</gene>
<feature type="compositionally biased region" description="Polar residues" evidence="1">
    <location>
        <begin position="37"/>
        <end position="50"/>
    </location>
</feature>
<reference evidence="4 5" key="1">
    <citation type="journal article" date="2015" name="Genome Announc.">
        <title>Draft Genome Sequence of Cyanobacterium Hassallia byssoidea Strain VB512170, Isolated from Monuments in India.</title>
        <authorList>
            <person name="Singh D."/>
            <person name="Chandrababunaidu M.M."/>
            <person name="Panda A."/>
            <person name="Sen D."/>
            <person name="Bhattacharyya S."/>
            <person name="Adhikary S.P."/>
            <person name="Tripathy S."/>
        </authorList>
    </citation>
    <scope>NUCLEOTIDE SEQUENCE [LARGE SCALE GENOMIC DNA]</scope>
    <source>
        <strain evidence="4 5">VB512170</strain>
    </source>
</reference>
<feature type="compositionally biased region" description="Low complexity" evidence="1">
    <location>
        <begin position="51"/>
        <end position="65"/>
    </location>
</feature>
<evidence type="ECO:0000259" key="3">
    <source>
        <dbReference type="Pfam" id="PF13628"/>
    </source>
</evidence>
<name>A0A846H7N7_9CYAN</name>
<comment type="caution">
    <text evidence="4">The sequence shown here is derived from an EMBL/GenBank/DDBJ whole genome shotgun (WGS) entry which is preliminary data.</text>
</comment>
<feature type="domain" description="DUF4142" evidence="3">
    <location>
        <begin position="87"/>
        <end position="221"/>
    </location>
</feature>
<evidence type="ECO:0000313" key="5">
    <source>
        <dbReference type="Proteomes" id="UP000031549"/>
    </source>
</evidence>
<feature type="transmembrane region" description="Helical" evidence="2">
    <location>
        <begin position="12"/>
        <end position="31"/>
    </location>
</feature>
<accession>A0A846H7N7</accession>
<dbReference type="Gene3D" id="1.20.1260.10">
    <property type="match status" value="1"/>
</dbReference>
<feature type="compositionally biased region" description="Polar residues" evidence="1">
    <location>
        <begin position="73"/>
        <end position="85"/>
    </location>
</feature>
<dbReference type="InterPro" id="IPR012347">
    <property type="entry name" value="Ferritin-like"/>
</dbReference>
<evidence type="ECO:0000256" key="1">
    <source>
        <dbReference type="SAM" id="MobiDB-lite"/>
    </source>
</evidence>
<keyword evidence="2" id="KW-0812">Transmembrane</keyword>